<name>A0A927R1L4_9ACTN</name>
<proteinExistence type="predicted"/>
<evidence type="ECO:0000256" key="1">
    <source>
        <dbReference type="SAM" id="MobiDB-lite"/>
    </source>
</evidence>
<dbReference type="Proteomes" id="UP000649753">
    <property type="component" value="Unassembled WGS sequence"/>
</dbReference>
<gene>
    <name evidence="2" type="ORF">H4W31_007160</name>
</gene>
<evidence type="ECO:0000313" key="3">
    <source>
        <dbReference type="Proteomes" id="UP000649753"/>
    </source>
</evidence>
<comment type="caution">
    <text evidence="2">The sequence shown here is derived from an EMBL/GenBank/DDBJ whole genome shotgun (WGS) entry which is preliminary data.</text>
</comment>
<feature type="region of interest" description="Disordered" evidence="1">
    <location>
        <begin position="1"/>
        <end position="32"/>
    </location>
</feature>
<sequence length="98" mass="10770">MAGPIAFPITACRRTDVTTPVDPGRHPRDEPEGDIILMHIDKGEILASLRSRGLHARADWVDRELPTMVDTHKHSSLLQMLGVDPTARAPDKVGSAQR</sequence>
<organism evidence="2 3">
    <name type="scientific">Plantactinospora soyae</name>
    <dbReference type="NCBI Taxonomy" id="1544732"/>
    <lineage>
        <taxon>Bacteria</taxon>
        <taxon>Bacillati</taxon>
        <taxon>Actinomycetota</taxon>
        <taxon>Actinomycetes</taxon>
        <taxon>Micromonosporales</taxon>
        <taxon>Micromonosporaceae</taxon>
        <taxon>Plantactinospora</taxon>
    </lineage>
</organism>
<dbReference type="RefSeq" id="WP_225945850.1">
    <property type="nucleotide sequence ID" value="NZ_JADBEB010000001.1"/>
</dbReference>
<keyword evidence="3" id="KW-1185">Reference proteome</keyword>
<dbReference type="AlphaFoldDB" id="A0A927R1L4"/>
<accession>A0A927R1L4</accession>
<evidence type="ECO:0000313" key="2">
    <source>
        <dbReference type="EMBL" id="MBE1491522.1"/>
    </source>
</evidence>
<protein>
    <submittedName>
        <fullName evidence="2">Uncharacterized protein</fullName>
    </submittedName>
</protein>
<dbReference type="EMBL" id="JADBEB010000001">
    <property type="protein sequence ID" value="MBE1491522.1"/>
    <property type="molecule type" value="Genomic_DNA"/>
</dbReference>
<reference evidence="2" key="1">
    <citation type="submission" date="2020-10" db="EMBL/GenBank/DDBJ databases">
        <title>Sequencing the genomes of 1000 actinobacteria strains.</title>
        <authorList>
            <person name="Klenk H.-P."/>
        </authorList>
    </citation>
    <scope>NUCLEOTIDE SEQUENCE</scope>
    <source>
        <strain evidence="2">DSM 46832</strain>
    </source>
</reference>